<dbReference type="Proteomes" id="UP000676336">
    <property type="component" value="Unassembled WGS sequence"/>
</dbReference>
<organism evidence="1 2">
    <name type="scientific">Rotaria magnacalcarata</name>
    <dbReference type="NCBI Taxonomy" id="392030"/>
    <lineage>
        <taxon>Eukaryota</taxon>
        <taxon>Metazoa</taxon>
        <taxon>Spiralia</taxon>
        <taxon>Gnathifera</taxon>
        <taxon>Rotifera</taxon>
        <taxon>Eurotatoria</taxon>
        <taxon>Bdelloidea</taxon>
        <taxon>Philodinida</taxon>
        <taxon>Philodinidae</taxon>
        <taxon>Rotaria</taxon>
    </lineage>
</organism>
<protein>
    <submittedName>
        <fullName evidence="1">Uncharacterized protein</fullName>
    </submittedName>
</protein>
<dbReference type="EMBL" id="CAJOBI010361748">
    <property type="protein sequence ID" value="CAF5226515.1"/>
    <property type="molecule type" value="Genomic_DNA"/>
</dbReference>
<proteinExistence type="predicted"/>
<reference evidence="1" key="1">
    <citation type="submission" date="2021-02" db="EMBL/GenBank/DDBJ databases">
        <authorList>
            <person name="Nowell W R."/>
        </authorList>
    </citation>
    <scope>NUCLEOTIDE SEQUENCE</scope>
</reference>
<sequence length="135" mass="16076">MQIARDTMNLYFYLRCYGPWIDENRFNWLFLNVDNNYSTGWIGFDYLVDLGENQLKKNIDNTSNWQYEETIKIVNSGYNELHFALSYPSLKINNTKINLQFKWLSADVLYTFDPLNFIDKGDSAPNGRFTYTYMI</sequence>
<dbReference type="AlphaFoldDB" id="A0A8S3K9F1"/>
<accession>A0A8S3K9F1</accession>
<comment type="caution">
    <text evidence="1">The sequence shown here is derived from an EMBL/GenBank/DDBJ whole genome shotgun (WGS) entry which is preliminary data.</text>
</comment>
<evidence type="ECO:0000313" key="1">
    <source>
        <dbReference type="EMBL" id="CAF5226515.1"/>
    </source>
</evidence>
<evidence type="ECO:0000313" key="2">
    <source>
        <dbReference type="Proteomes" id="UP000676336"/>
    </source>
</evidence>
<name>A0A8S3K9F1_9BILA</name>
<gene>
    <name evidence="1" type="ORF">SMN809_LOCUS84822</name>
</gene>